<feature type="transmembrane region" description="Helical" evidence="5">
    <location>
        <begin position="91"/>
        <end position="113"/>
    </location>
</feature>
<evidence type="ECO:0000256" key="5">
    <source>
        <dbReference type="SAM" id="Phobius"/>
    </source>
</evidence>
<accession>A0A1B8APN8</accession>
<keyword evidence="4 5" id="KW-0472">Membrane</keyword>
<feature type="transmembrane region" description="Helical" evidence="5">
    <location>
        <begin position="12"/>
        <end position="37"/>
    </location>
</feature>
<feature type="transmembrane region" description="Helical" evidence="5">
    <location>
        <begin position="171"/>
        <end position="189"/>
    </location>
</feature>
<dbReference type="EMBL" id="LYXU01000003">
    <property type="protein sequence ID" value="OBS22523.1"/>
    <property type="molecule type" value="Genomic_DNA"/>
</dbReference>
<protein>
    <submittedName>
        <fullName evidence="6">Uncharacterized protein</fullName>
    </submittedName>
</protein>
<organism evidence="6 7">
    <name type="scientific">Fusarium poae</name>
    <dbReference type="NCBI Taxonomy" id="36050"/>
    <lineage>
        <taxon>Eukaryota</taxon>
        <taxon>Fungi</taxon>
        <taxon>Dikarya</taxon>
        <taxon>Ascomycota</taxon>
        <taxon>Pezizomycotina</taxon>
        <taxon>Sordariomycetes</taxon>
        <taxon>Hypocreomycetidae</taxon>
        <taxon>Hypocreales</taxon>
        <taxon>Nectriaceae</taxon>
        <taxon>Fusarium</taxon>
    </lineage>
</organism>
<evidence type="ECO:0000256" key="4">
    <source>
        <dbReference type="ARBA" id="ARBA00023136"/>
    </source>
</evidence>
<evidence type="ECO:0000313" key="7">
    <source>
        <dbReference type="Proteomes" id="UP000091967"/>
    </source>
</evidence>
<feature type="transmembrane region" description="Helical" evidence="5">
    <location>
        <begin position="49"/>
        <end position="71"/>
    </location>
</feature>
<evidence type="ECO:0000313" key="6">
    <source>
        <dbReference type="EMBL" id="OBS22523.1"/>
    </source>
</evidence>
<dbReference type="GO" id="GO:0000324">
    <property type="term" value="C:fungal-type vacuole"/>
    <property type="evidence" value="ECO:0007669"/>
    <property type="project" value="TreeGrafter"/>
</dbReference>
<name>A0A1B8APN8_FUSPO</name>
<dbReference type="PANTHER" id="PTHR31465:SF9">
    <property type="entry name" value="SPHINGOID LONG-CHAIN BASE TRANSPORTER RSB1"/>
    <property type="match status" value="1"/>
</dbReference>
<evidence type="ECO:0000256" key="3">
    <source>
        <dbReference type="ARBA" id="ARBA00022989"/>
    </source>
</evidence>
<dbReference type="STRING" id="36050.A0A1B8APN8"/>
<keyword evidence="2 5" id="KW-0812">Transmembrane</keyword>
<dbReference type="Proteomes" id="UP000091967">
    <property type="component" value="Unassembled WGS sequence"/>
</dbReference>
<sequence length="232" mass="26157">MHLGGDGFLTYIVTITIGPAFFSAAIYLCLARIITVYGQRYSRFSQRTYTITFMLFDFVALVLQATGGSMLGSNDRDTINVGLKVMKAGLATHLAAISIFTILATEIAFRVAYRQNRWNPKFTQLQHSWKFKIFLICLTIATFTILIRTAYRVAELSAGYHSKLAENETVFMLLEGSMVVIATTAMAVTHPGVSFQGQWDQANFRLKKTEDARNSTRSSYDISEPQDREYRL</sequence>
<dbReference type="PANTHER" id="PTHR31465">
    <property type="entry name" value="PROTEIN RTA1-RELATED"/>
    <property type="match status" value="1"/>
</dbReference>
<reference evidence="6 7" key="1">
    <citation type="submission" date="2016-06" db="EMBL/GenBank/DDBJ databases">
        <title>Living apart together: crosstalk between the core and supernumerary genomes in a fungal plant pathogen.</title>
        <authorList>
            <person name="Vanheule A."/>
            <person name="Audenaert K."/>
            <person name="Warris S."/>
            <person name="Van De Geest H."/>
            <person name="Schijlen E."/>
            <person name="Hofte M."/>
            <person name="De Saeger S."/>
            <person name="Haesaert G."/>
            <person name="Waalwijk C."/>
            <person name="Van Der Lee T."/>
        </authorList>
    </citation>
    <scope>NUCLEOTIDE SEQUENCE [LARGE SCALE GENOMIC DNA]</scope>
    <source>
        <strain evidence="6 7">2516</strain>
    </source>
</reference>
<evidence type="ECO:0000256" key="2">
    <source>
        <dbReference type="ARBA" id="ARBA00022692"/>
    </source>
</evidence>
<feature type="transmembrane region" description="Helical" evidence="5">
    <location>
        <begin position="133"/>
        <end position="151"/>
    </location>
</feature>
<gene>
    <name evidence="6" type="ORF">FPOA_08860</name>
</gene>
<dbReference type="Pfam" id="PF04479">
    <property type="entry name" value="RTA1"/>
    <property type="match status" value="1"/>
</dbReference>
<evidence type="ECO:0000256" key="1">
    <source>
        <dbReference type="ARBA" id="ARBA00004141"/>
    </source>
</evidence>
<comment type="caution">
    <text evidence="6">The sequence shown here is derived from an EMBL/GenBank/DDBJ whole genome shotgun (WGS) entry which is preliminary data.</text>
</comment>
<proteinExistence type="predicted"/>
<keyword evidence="3 5" id="KW-1133">Transmembrane helix</keyword>
<dbReference type="OMA" id="YLFITCD"/>
<comment type="subcellular location">
    <subcellularLocation>
        <location evidence="1">Membrane</location>
        <topology evidence="1">Multi-pass membrane protein</topology>
    </subcellularLocation>
</comment>
<dbReference type="AlphaFoldDB" id="A0A1B8APN8"/>
<keyword evidence="7" id="KW-1185">Reference proteome</keyword>
<dbReference type="GO" id="GO:0005886">
    <property type="term" value="C:plasma membrane"/>
    <property type="evidence" value="ECO:0007669"/>
    <property type="project" value="TreeGrafter"/>
</dbReference>
<dbReference type="InterPro" id="IPR007568">
    <property type="entry name" value="RTA1"/>
</dbReference>